<keyword evidence="8" id="KW-1185">Reference proteome</keyword>
<keyword evidence="1" id="KW-0479">Metal-binding</keyword>
<dbReference type="SUPFAM" id="SSF57850">
    <property type="entry name" value="RING/U-box"/>
    <property type="match status" value="1"/>
</dbReference>
<keyword evidence="2 4" id="KW-0863">Zinc-finger</keyword>
<dbReference type="PROSITE" id="PS00518">
    <property type="entry name" value="ZF_RING_1"/>
    <property type="match status" value="1"/>
</dbReference>
<dbReference type="SMART" id="SM00184">
    <property type="entry name" value="RING"/>
    <property type="match status" value="1"/>
</dbReference>
<dbReference type="Gene3D" id="3.30.40.10">
    <property type="entry name" value="Zinc/RING finger domain, C3HC4 (zinc finger)"/>
    <property type="match status" value="1"/>
</dbReference>
<dbReference type="STRING" id="1076256.A0A2H3ASJ4"/>
<dbReference type="InterPro" id="IPR001841">
    <property type="entry name" value="Znf_RING"/>
</dbReference>
<dbReference type="PROSITE" id="PS50089">
    <property type="entry name" value="ZF_RING_2"/>
    <property type="match status" value="1"/>
</dbReference>
<dbReference type="Proteomes" id="UP000218334">
    <property type="component" value="Unassembled WGS sequence"/>
</dbReference>
<dbReference type="GO" id="GO:0008270">
    <property type="term" value="F:zinc ion binding"/>
    <property type="evidence" value="ECO:0007669"/>
    <property type="project" value="UniProtKB-KW"/>
</dbReference>
<evidence type="ECO:0000256" key="1">
    <source>
        <dbReference type="ARBA" id="ARBA00022723"/>
    </source>
</evidence>
<name>A0A2H3ASJ4_9AGAR</name>
<dbReference type="EMBL" id="KZ293498">
    <property type="protein sequence ID" value="PBK59704.1"/>
    <property type="molecule type" value="Genomic_DNA"/>
</dbReference>
<evidence type="ECO:0000256" key="5">
    <source>
        <dbReference type="SAM" id="Coils"/>
    </source>
</evidence>
<feature type="domain" description="RING-type" evidence="6">
    <location>
        <begin position="123"/>
        <end position="169"/>
    </location>
</feature>
<evidence type="ECO:0000256" key="4">
    <source>
        <dbReference type="PROSITE-ProRule" id="PRU00175"/>
    </source>
</evidence>
<gene>
    <name evidence="7" type="ORF">ARMSODRAFT_1027145</name>
</gene>
<dbReference type="Pfam" id="PF24968">
    <property type="entry name" value="DUF7770"/>
    <property type="match status" value="1"/>
</dbReference>
<evidence type="ECO:0000313" key="8">
    <source>
        <dbReference type="Proteomes" id="UP000218334"/>
    </source>
</evidence>
<reference evidence="8" key="1">
    <citation type="journal article" date="2017" name="Nat. Ecol. Evol.">
        <title>Genome expansion and lineage-specific genetic innovations in the forest pathogenic fungi Armillaria.</title>
        <authorList>
            <person name="Sipos G."/>
            <person name="Prasanna A.N."/>
            <person name="Walter M.C."/>
            <person name="O'Connor E."/>
            <person name="Balint B."/>
            <person name="Krizsan K."/>
            <person name="Kiss B."/>
            <person name="Hess J."/>
            <person name="Varga T."/>
            <person name="Slot J."/>
            <person name="Riley R."/>
            <person name="Boka B."/>
            <person name="Rigling D."/>
            <person name="Barry K."/>
            <person name="Lee J."/>
            <person name="Mihaltcheva S."/>
            <person name="LaButti K."/>
            <person name="Lipzen A."/>
            <person name="Waldron R."/>
            <person name="Moloney N.M."/>
            <person name="Sperisen C."/>
            <person name="Kredics L."/>
            <person name="Vagvoelgyi C."/>
            <person name="Patrignani A."/>
            <person name="Fitzpatrick D."/>
            <person name="Nagy I."/>
            <person name="Doyle S."/>
            <person name="Anderson J.B."/>
            <person name="Grigoriev I.V."/>
            <person name="Gueldener U."/>
            <person name="Muensterkoetter M."/>
            <person name="Nagy L.G."/>
        </authorList>
    </citation>
    <scope>NUCLEOTIDE SEQUENCE [LARGE SCALE GENOMIC DNA]</scope>
    <source>
        <strain evidence="8">28-4</strain>
    </source>
</reference>
<evidence type="ECO:0000259" key="6">
    <source>
        <dbReference type="PROSITE" id="PS50089"/>
    </source>
</evidence>
<evidence type="ECO:0000313" key="7">
    <source>
        <dbReference type="EMBL" id="PBK59704.1"/>
    </source>
</evidence>
<accession>A0A2H3ASJ4</accession>
<protein>
    <recommendedName>
        <fullName evidence="6">RING-type domain-containing protein</fullName>
    </recommendedName>
</protein>
<dbReference type="InterPro" id="IPR056672">
    <property type="entry name" value="DUF7770"/>
</dbReference>
<keyword evidence="3" id="KW-0862">Zinc</keyword>
<feature type="coiled-coil region" evidence="5">
    <location>
        <begin position="42"/>
        <end position="69"/>
    </location>
</feature>
<dbReference type="AlphaFoldDB" id="A0A2H3ASJ4"/>
<dbReference type="Pfam" id="PF00097">
    <property type="entry name" value="zf-C3HC4"/>
    <property type="match status" value="1"/>
</dbReference>
<dbReference type="InterPro" id="IPR017907">
    <property type="entry name" value="Znf_RING_CS"/>
</dbReference>
<keyword evidence="5" id="KW-0175">Coiled coil</keyword>
<evidence type="ECO:0000256" key="3">
    <source>
        <dbReference type="ARBA" id="ARBA00022833"/>
    </source>
</evidence>
<proteinExistence type="predicted"/>
<dbReference type="InterPro" id="IPR018957">
    <property type="entry name" value="Znf_C3HC4_RING-type"/>
</dbReference>
<organism evidence="7 8">
    <name type="scientific">Armillaria solidipes</name>
    <dbReference type="NCBI Taxonomy" id="1076256"/>
    <lineage>
        <taxon>Eukaryota</taxon>
        <taxon>Fungi</taxon>
        <taxon>Dikarya</taxon>
        <taxon>Basidiomycota</taxon>
        <taxon>Agaricomycotina</taxon>
        <taxon>Agaricomycetes</taxon>
        <taxon>Agaricomycetidae</taxon>
        <taxon>Agaricales</taxon>
        <taxon>Marasmiineae</taxon>
        <taxon>Physalacriaceae</taxon>
        <taxon>Armillaria</taxon>
    </lineage>
</organism>
<sequence length="386" mass="42532">MPLTRSGSPFPGRTGRHPNLLRTVLALHRDFESAFQTLLSMNDRLRADLASAQMEIERLERELEKEAMLRLIEGSSDQSDDEALLARRLVGAKDTIRLLEEEVDRLGLMVSPDLGALTAQLTCPQCLGTMRSVMSLECGHAFCSPCLFVSVQRARQSGDRIQPRCTTCTKPIVHQPAIAWTVESLGRTLINPVLQSDSIGGWAAEYGYRTGAISIRIDRDLECRLQRPVVKIELGSKAFHSRDLDRIASHFYFSVFSNASGTLRIQLDGALELVGGSLHGYVGCENHDYPPSGVTITPMLELGLVAKDLRVGDLLTLLVNAGVDDAPLNHLNVGCRRWCYRALKAMEERGIICGDWRADVGRFVEEVRVAGAALGSHVIDEVVDDL</sequence>
<evidence type="ECO:0000256" key="2">
    <source>
        <dbReference type="ARBA" id="ARBA00022771"/>
    </source>
</evidence>
<dbReference type="InterPro" id="IPR013083">
    <property type="entry name" value="Znf_RING/FYVE/PHD"/>
</dbReference>